<feature type="region of interest" description="Disordered" evidence="1">
    <location>
        <begin position="40"/>
        <end position="81"/>
    </location>
</feature>
<proteinExistence type="predicted"/>
<evidence type="ECO:0000256" key="2">
    <source>
        <dbReference type="SAM" id="SignalP"/>
    </source>
</evidence>
<feature type="chain" id="PRO_5030638939" evidence="2">
    <location>
        <begin position="20"/>
        <end position="171"/>
    </location>
</feature>
<dbReference type="AlphaFoldDB" id="A0A7S9LFX5"/>
<dbReference type="EMBL" id="CP064946">
    <property type="protein sequence ID" value="QPH48332.1"/>
    <property type="molecule type" value="Genomic_DNA"/>
</dbReference>
<keyword evidence="2" id="KW-0732">Signal</keyword>
<name>A0A7S9LFX5_9PSED</name>
<feature type="compositionally biased region" description="Basic and acidic residues" evidence="1">
    <location>
        <begin position="68"/>
        <end position="81"/>
    </location>
</feature>
<sequence>MKKPLFLLTVLFASMTANAAFKIAIPLEANNGGSLPASSIAFVKPGDTGSNPSNPTDPEIPTTPENPAENHNDSETPAEKTGAELCDDRVQPTINFLAMNYPDISYRSHAYQQLTVPEGEPILMGCRIVLNAPISKSFECISSDEYAMSASNKLFDRGFDGVAVEYYGTCQ</sequence>
<evidence type="ECO:0000313" key="3">
    <source>
        <dbReference type="EMBL" id="QPH48332.1"/>
    </source>
</evidence>
<organism evidence="3 4">
    <name type="scientific">Pseudomonas fulva</name>
    <dbReference type="NCBI Taxonomy" id="47880"/>
    <lineage>
        <taxon>Bacteria</taxon>
        <taxon>Pseudomonadati</taxon>
        <taxon>Pseudomonadota</taxon>
        <taxon>Gammaproteobacteria</taxon>
        <taxon>Pseudomonadales</taxon>
        <taxon>Pseudomonadaceae</taxon>
        <taxon>Pseudomonas</taxon>
    </lineage>
</organism>
<dbReference type="RefSeq" id="WP_196110159.1">
    <property type="nucleotide sequence ID" value="NZ_CP064946.1"/>
</dbReference>
<gene>
    <name evidence="3" type="ORF">IZU98_18350</name>
</gene>
<reference evidence="3 4" key="1">
    <citation type="submission" date="2020-11" db="EMBL/GenBank/DDBJ databases">
        <title>Pseudomonas fulva producing VIM-24.</title>
        <authorList>
            <person name="Liu S."/>
        </authorList>
    </citation>
    <scope>NUCLEOTIDE SEQUENCE [LARGE SCALE GENOMIC DNA]</scope>
    <source>
        <strain evidence="3 4">ZDHY414</strain>
    </source>
</reference>
<evidence type="ECO:0000256" key="1">
    <source>
        <dbReference type="SAM" id="MobiDB-lite"/>
    </source>
</evidence>
<protein>
    <submittedName>
        <fullName evidence="3">Uncharacterized protein</fullName>
    </submittedName>
</protein>
<accession>A0A7S9LFX5</accession>
<evidence type="ECO:0000313" key="4">
    <source>
        <dbReference type="Proteomes" id="UP000594430"/>
    </source>
</evidence>
<dbReference type="Proteomes" id="UP000594430">
    <property type="component" value="Chromosome"/>
</dbReference>
<feature type="signal peptide" evidence="2">
    <location>
        <begin position="1"/>
        <end position="19"/>
    </location>
</feature>